<reference evidence="2" key="2">
    <citation type="submission" date="2015-08" db="UniProtKB">
        <authorList>
            <consortium name="WormBaseParasite"/>
        </authorList>
    </citation>
    <scope>IDENTIFICATION</scope>
</reference>
<protein>
    <submittedName>
        <fullName evidence="2">FYR N-terminal domain-containing protein</fullName>
    </submittedName>
</protein>
<dbReference type="Proteomes" id="UP000035680">
    <property type="component" value="Unassembled WGS sequence"/>
</dbReference>
<accession>A0A0K0G5D5</accession>
<evidence type="ECO:0000313" key="1">
    <source>
        <dbReference type="Proteomes" id="UP000035680"/>
    </source>
</evidence>
<dbReference type="WBParaSite" id="SVE_1995200.1">
    <property type="protein sequence ID" value="SVE_1995200.1"/>
    <property type="gene ID" value="SVE_1995200"/>
</dbReference>
<evidence type="ECO:0000313" key="2">
    <source>
        <dbReference type="WBParaSite" id="SVE_1995200.1"/>
    </source>
</evidence>
<reference evidence="1" key="1">
    <citation type="submission" date="2014-07" db="EMBL/GenBank/DDBJ databases">
        <authorList>
            <person name="Martin A.A"/>
            <person name="De Silva N."/>
        </authorList>
    </citation>
    <scope>NUCLEOTIDE SEQUENCE</scope>
</reference>
<name>A0A0K0G5D5_STRVS</name>
<dbReference type="AlphaFoldDB" id="A0A0K0G5D5"/>
<organism evidence="1 2">
    <name type="scientific">Strongyloides venezuelensis</name>
    <name type="common">Threadworm</name>
    <dbReference type="NCBI Taxonomy" id="75913"/>
    <lineage>
        <taxon>Eukaryota</taxon>
        <taxon>Metazoa</taxon>
        <taxon>Ecdysozoa</taxon>
        <taxon>Nematoda</taxon>
        <taxon>Chromadorea</taxon>
        <taxon>Rhabditida</taxon>
        <taxon>Tylenchina</taxon>
        <taxon>Panagrolaimomorpha</taxon>
        <taxon>Strongyloidoidea</taxon>
        <taxon>Strongyloididae</taxon>
        <taxon>Strongyloides</taxon>
    </lineage>
</organism>
<sequence length="181" mass="20650">MLFKKEPSNVEGIFLTFNCLNITIQRNPIRYNQKGSISLIVKAGKASCVLKILLEAVSMRSIDFLLSSEPKNGSSFYKEINSTDVGSLNNAMRKHDHRLKNVGHEYLFEIIQPQAIWVNIGIYKSSPDFPRHVFKALNLSNGPHILYICKSLYMNPEVEKYSKNDKLLRSYGRIKISIISV</sequence>
<keyword evidence="1" id="KW-1185">Reference proteome</keyword>
<proteinExistence type="predicted"/>